<dbReference type="OrthoDB" id="5086500at2759"/>
<accession>A0A8H4SV78</accession>
<reference evidence="8" key="2">
    <citation type="submission" date="2020-05" db="EMBL/GenBank/DDBJ databases">
        <authorList>
            <person name="Kim H.-S."/>
            <person name="Proctor R.H."/>
            <person name="Brown D.W."/>
        </authorList>
    </citation>
    <scope>NUCLEOTIDE SEQUENCE</scope>
    <source>
        <strain evidence="8">NRRL 45417</strain>
    </source>
</reference>
<sequence length="765" mass="84467">MPLRQLHPDPKSASGRAPPKIDIVAVHGLCPPTKGETRHAFDTWRTPSGQKGRLWLQQDLPDHIPDSRIFLYQYNTTAAYGQGLDDFRSKADNLLEVIGIERGDCPDRPVLLLGHSMGGLLIKQALVNAHTNPGYSAIKDATTGIVFLGTPHDPATGELGEVAAAIAKDLGHETEVPLVESLQAGSIFSELESWKHQVLQYDTVSFWGSSDTMVSRKSVSLGLPGDVAKIIELDASHRGLCKFGNTDKDQHNLKIVVENIKRLYDIAIEKSQSQGAWYPDASGFETPRTSEDYGQDDLVDGQTVTTTMSDTTRRPVYTPSQDSQLQADVTSVQNSLTRTYGHPAPEEAASLAGSVVDDLHIADTEVIEPETQGNLYSRTPVTGLSLPEPILRSLLSLHYTWPTKLQEELISVFTSHPPRIVAVEYPPGAGRTTALVIALLLRIDYSSTNVPQVLVIVPNLLLVHQMESRIKDIGMQCDGLVVKAIPSKFEKDEKFEANVIIATPGRLYSYIHRRRVTMSGVQLLVVDDVDYVQHFQGLGDQCVRVAARLPKTAQFLFSSDSSGEASKFLSNFVHGDKLELKAEELNINNIVHVFFRCKTENQKLDVICNLPGVVQIGMLIIFVKTTSSAHEIKRIMAREGHVVANLFEGGETEDMKVPLKKFKSGEAKVLITNDFKTRGLDLPSSSMVINYDIPGADTYQYIRQVSRAGKAGRFGLAVNLVNGEKELDDLQSVAASRCFGLHELDSNDWEEVEQFMRTCTRSQRF</sequence>
<dbReference type="GO" id="GO:0005524">
    <property type="term" value="F:ATP binding"/>
    <property type="evidence" value="ECO:0007669"/>
    <property type="project" value="UniProtKB-UniRule"/>
</dbReference>
<dbReference type="InterPro" id="IPR029058">
    <property type="entry name" value="AB_hydrolase_fold"/>
</dbReference>
<feature type="domain" description="Helicase C-terminal" evidence="7">
    <location>
        <begin position="589"/>
        <end position="760"/>
    </location>
</feature>
<evidence type="ECO:0000256" key="4">
    <source>
        <dbReference type="ARBA" id="ARBA00022884"/>
    </source>
</evidence>
<keyword evidence="9" id="KW-1185">Reference proteome</keyword>
<dbReference type="GO" id="GO:0003723">
    <property type="term" value="F:RNA binding"/>
    <property type="evidence" value="ECO:0007669"/>
    <property type="project" value="UniProtKB-UniRule"/>
</dbReference>
<dbReference type="EC" id="3.6.4.13" evidence="5"/>
<protein>
    <recommendedName>
        <fullName evidence="5">ATP-dependent RNA helicase</fullName>
        <ecNumber evidence="5">3.6.4.13</ecNumber>
    </recommendedName>
</protein>
<dbReference type="InterPro" id="IPR001650">
    <property type="entry name" value="Helicase_C-like"/>
</dbReference>
<dbReference type="SUPFAM" id="SSF52540">
    <property type="entry name" value="P-loop containing nucleoside triphosphate hydrolases"/>
    <property type="match status" value="1"/>
</dbReference>
<dbReference type="InterPro" id="IPR027417">
    <property type="entry name" value="P-loop_NTPase"/>
</dbReference>
<dbReference type="Pfam" id="PF00270">
    <property type="entry name" value="DEAD"/>
    <property type="match status" value="1"/>
</dbReference>
<keyword evidence="4 5" id="KW-0694">RNA-binding</keyword>
<dbReference type="GO" id="GO:0016787">
    <property type="term" value="F:hydrolase activity"/>
    <property type="evidence" value="ECO:0007669"/>
    <property type="project" value="UniProtKB-KW"/>
</dbReference>
<dbReference type="SMART" id="SM00487">
    <property type="entry name" value="DEXDc"/>
    <property type="match status" value="1"/>
</dbReference>
<dbReference type="SUPFAM" id="SSF53474">
    <property type="entry name" value="alpha/beta-Hydrolases"/>
    <property type="match status" value="1"/>
</dbReference>
<gene>
    <name evidence="8" type="ORF">FGADI_11415</name>
</gene>
<dbReference type="InterPro" id="IPR011545">
    <property type="entry name" value="DEAD/DEAH_box_helicase_dom"/>
</dbReference>
<dbReference type="AlphaFoldDB" id="A0A8H4SV78"/>
<name>A0A8H4SV78_9HYPO</name>
<dbReference type="GO" id="GO:0003724">
    <property type="term" value="F:RNA helicase activity"/>
    <property type="evidence" value="ECO:0007669"/>
    <property type="project" value="UniProtKB-EC"/>
</dbReference>
<comment type="function">
    <text evidence="5">RNA helicase.</text>
</comment>
<evidence type="ECO:0000259" key="6">
    <source>
        <dbReference type="PROSITE" id="PS51192"/>
    </source>
</evidence>
<keyword evidence="5" id="KW-0347">Helicase</keyword>
<comment type="domain">
    <text evidence="5">The Q motif is unique to and characteristic of the DEAD box family of RNA helicases and controls ATP binding and hydrolysis.</text>
</comment>
<evidence type="ECO:0000256" key="2">
    <source>
        <dbReference type="ARBA" id="ARBA00022801"/>
    </source>
</evidence>
<keyword evidence="3 5" id="KW-0067">ATP-binding</keyword>
<comment type="caution">
    <text evidence="8">The sequence shown here is derived from an EMBL/GenBank/DDBJ whole genome shotgun (WGS) entry which is preliminary data.</text>
</comment>
<evidence type="ECO:0000256" key="5">
    <source>
        <dbReference type="RuleBase" id="RU365068"/>
    </source>
</evidence>
<dbReference type="InterPro" id="IPR014001">
    <property type="entry name" value="Helicase_ATP-bd"/>
</dbReference>
<keyword evidence="1 5" id="KW-0547">Nucleotide-binding</keyword>
<evidence type="ECO:0000313" key="8">
    <source>
        <dbReference type="EMBL" id="KAF4946137.1"/>
    </source>
</evidence>
<comment type="catalytic activity">
    <reaction evidence="5">
        <text>ATP + H2O = ADP + phosphate + H(+)</text>
        <dbReference type="Rhea" id="RHEA:13065"/>
        <dbReference type="ChEBI" id="CHEBI:15377"/>
        <dbReference type="ChEBI" id="CHEBI:15378"/>
        <dbReference type="ChEBI" id="CHEBI:30616"/>
        <dbReference type="ChEBI" id="CHEBI:43474"/>
        <dbReference type="ChEBI" id="CHEBI:456216"/>
        <dbReference type="EC" id="3.6.4.13"/>
    </reaction>
</comment>
<dbReference type="Gene3D" id="3.40.50.1820">
    <property type="entry name" value="alpha/beta hydrolase"/>
    <property type="match status" value="1"/>
</dbReference>
<evidence type="ECO:0000313" key="9">
    <source>
        <dbReference type="Proteomes" id="UP000604273"/>
    </source>
</evidence>
<keyword evidence="2 5" id="KW-0378">Hydrolase</keyword>
<feature type="domain" description="Helicase ATP-binding" evidence="6">
    <location>
        <begin position="412"/>
        <end position="580"/>
    </location>
</feature>
<proteinExistence type="inferred from homology"/>
<comment type="similarity">
    <text evidence="5">Belongs to the DEAD box helicase family.</text>
</comment>
<dbReference type="Gene3D" id="3.40.50.300">
    <property type="entry name" value="P-loop containing nucleotide triphosphate hydrolases"/>
    <property type="match status" value="2"/>
</dbReference>
<dbReference type="PROSITE" id="PS51194">
    <property type="entry name" value="HELICASE_CTER"/>
    <property type="match status" value="1"/>
</dbReference>
<dbReference type="PROSITE" id="PS51192">
    <property type="entry name" value="HELICASE_ATP_BIND_1"/>
    <property type="match status" value="1"/>
</dbReference>
<evidence type="ECO:0000256" key="3">
    <source>
        <dbReference type="ARBA" id="ARBA00022840"/>
    </source>
</evidence>
<organism evidence="8 9">
    <name type="scientific">Fusarium gaditjirri</name>
    <dbReference type="NCBI Taxonomy" id="282569"/>
    <lineage>
        <taxon>Eukaryota</taxon>
        <taxon>Fungi</taxon>
        <taxon>Dikarya</taxon>
        <taxon>Ascomycota</taxon>
        <taxon>Pezizomycotina</taxon>
        <taxon>Sordariomycetes</taxon>
        <taxon>Hypocreomycetidae</taxon>
        <taxon>Hypocreales</taxon>
        <taxon>Nectriaceae</taxon>
        <taxon>Fusarium</taxon>
        <taxon>Fusarium nisikadoi species complex</taxon>
    </lineage>
</organism>
<dbReference type="EMBL" id="JABFAI010000335">
    <property type="protein sequence ID" value="KAF4946137.1"/>
    <property type="molecule type" value="Genomic_DNA"/>
</dbReference>
<evidence type="ECO:0000256" key="1">
    <source>
        <dbReference type="ARBA" id="ARBA00022741"/>
    </source>
</evidence>
<evidence type="ECO:0000259" key="7">
    <source>
        <dbReference type="PROSITE" id="PS51194"/>
    </source>
</evidence>
<dbReference type="PANTHER" id="PTHR24031">
    <property type="entry name" value="RNA HELICASE"/>
    <property type="match status" value="1"/>
</dbReference>
<reference evidence="8" key="1">
    <citation type="journal article" date="2020" name="BMC Genomics">
        <title>Correction to: Identification and distribution of gene clusters required for synthesis of sphingolipid metabolism inhibitors in diverse species of the filamentous fungus Fusarium.</title>
        <authorList>
            <person name="Kim H.S."/>
            <person name="Lohmar J.M."/>
            <person name="Busman M."/>
            <person name="Brown D.W."/>
            <person name="Naumann T.A."/>
            <person name="Divon H.H."/>
            <person name="Lysoe E."/>
            <person name="Uhlig S."/>
            <person name="Proctor R.H."/>
        </authorList>
    </citation>
    <scope>NUCLEOTIDE SEQUENCE</scope>
    <source>
        <strain evidence="8">NRRL 45417</strain>
    </source>
</reference>
<dbReference type="Proteomes" id="UP000604273">
    <property type="component" value="Unassembled WGS sequence"/>
</dbReference>
<dbReference type="Pfam" id="PF00271">
    <property type="entry name" value="Helicase_C"/>
    <property type="match status" value="1"/>
</dbReference>